<protein>
    <submittedName>
        <fullName evidence="2">Uncharacterized protein</fullName>
    </submittedName>
</protein>
<keyword evidence="3" id="KW-1185">Reference proteome</keyword>
<dbReference type="Proteomes" id="UP000887116">
    <property type="component" value="Unassembled WGS sequence"/>
</dbReference>
<organism evidence="2 3">
    <name type="scientific">Trichonephila clavata</name>
    <name type="common">Joro spider</name>
    <name type="synonym">Nephila clavata</name>
    <dbReference type="NCBI Taxonomy" id="2740835"/>
    <lineage>
        <taxon>Eukaryota</taxon>
        <taxon>Metazoa</taxon>
        <taxon>Ecdysozoa</taxon>
        <taxon>Arthropoda</taxon>
        <taxon>Chelicerata</taxon>
        <taxon>Arachnida</taxon>
        <taxon>Araneae</taxon>
        <taxon>Araneomorphae</taxon>
        <taxon>Entelegynae</taxon>
        <taxon>Araneoidea</taxon>
        <taxon>Nephilidae</taxon>
        <taxon>Trichonephila</taxon>
    </lineage>
</organism>
<dbReference type="EMBL" id="BMAO01000452">
    <property type="protein sequence ID" value="GFQ66975.1"/>
    <property type="molecule type" value="Genomic_DNA"/>
</dbReference>
<reference evidence="2" key="1">
    <citation type="submission" date="2020-07" db="EMBL/GenBank/DDBJ databases">
        <title>Multicomponent nature underlies the extraordinary mechanical properties of spider dragline silk.</title>
        <authorList>
            <person name="Kono N."/>
            <person name="Nakamura H."/>
            <person name="Mori M."/>
            <person name="Yoshida Y."/>
            <person name="Ohtoshi R."/>
            <person name="Malay A.D."/>
            <person name="Moran D.A.P."/>
            <person name="Tomita M."/>
            <person name="Numata K."/>
            <person name="Arakawa K."/>
        </authorList>
    </citation>
    <scope>NUCLEOTIDE SEQUENCE</scope>
</reference>
<proteinExistence type="predicted"/>
<accession>A0A8X6HXC1</accession>
<name>A0A8X6HXC1_TRICU</name>
<comment type="caution">
    <text evidence="2">The sequence shown here is derived from an EMBL/GenBank/DDBJ whole genome shotgun (WGS) entry which is preliminary data.</text>
</comment>
<dbReference type="AlphaFoldDB" id="A0A8X6HXC1"/>
<evidence type="ECO:0000313" key="2">
    <source>
        <dbReference type="EMBL" id="GFQ66975.1"/>
    </source>
</evidence>
<feature type="region of interest" description="Disordered" evidence="1">
    <location>
        <begin position="1"/>
        <end position="25"/>
    </location>
</feature>
<gene>
    <name evidence="2" type="ORF">TNCT_138891</name>
</gene>
<sequence length="85" mass="9600">MSSSLGRKVVHSPPPTNEPALVQKTPTSQFAPIIILANARKRSFYGPTNNEPYFTCGDFQLPGPIMRRNIRNNLVEALSQRNYRK</sequence>
<evidence type="ECO:0000313" key="3">
    <source>
        <dbReference type="Proteomes" id="UP000887116"/>
    </source>
</evidence>
<evidence type="ECO:0000256" key="1">
    <source>
        <dbReference type="SAM" id="MobiDB-lite"/>
    </source>
</evidence>